<sequence length="507" mass="53145">MTSTIGRVGRVLLAVALVSSMVAAPVAGATGDPGGQPALGVSDSTTCSALGSAAAFATLGMAGPAVQSTCTSWTTAQQVEDTANADANVTKADLEIAAQAQRTQFETTQTVFNNYLNDSRSAAWMAAETAVANYWANTAAANRSKVEARAAARQAIKDYWSVKQANLIQSWNTQIDTWQTLDARAAEEKISGSFVSPTLEKLRTNDPTYFEPANLEIKDVNVTLANGTKISVQQAIAKHQFIGPDTNTLDVYRYTPMGTSGTRQILLHNLTVGDTALLPTQWYVSTGERIQTISSNQISTSYNWIDGMWGALQNDSISPSAITSRTTDLYRMSPDAGENASLYRATAALSGLGLSTPTLDGLGTMEVTHGANNTTDYGLILANQAPNGSWQAHTTYNASAIPGAEYLATTDGEQIPLTGTFTVGNITTTNGGQIDSVDAQRVVYRTSNATQYVEKMEALLNQTQAAQRGGGGGPTGGTGGGGSSPVIVAGLGVAALLAVVYLQNRSN</sequence>
<dbReference type="OrthoDB" id="293768at2157"/>
<reference evidence="3" key="2">
    <citation type="submission" date="2020-09" db="EMBL/GenBank/DDBJ databases">
        <authorList>
            <person name="Sun Q."/>
            <person name="Ohkuma M."/>
        </authorList>
    </citation>
    <scope>NUCLEOTIDE SEQUENCE</scope>
    <source>
        <strain evidence="3">JCM 16108</strain>
    </source>
</reference>
<comment type="caution">
    <text evidence="3">The sequence shown here is derived from an EMBL/GenBank/DDBJ whole genome shotgun (WGS) entry which is preliminary data.</text>
</comment>
<protein>
    <recommendedName>
        <fullName evidence="2">Envelope protein N-terminal domain-containing protein</fullName>
    </recommendedName>
</protein>
<accession>A0A830G0L9</accession>
<evidence type="ECO:0000313" key="4">
    <source>
        <dbReference type="EMBL" id="MBP1955056.1"/>
    </source>
</evidence>
<proteinExistence type="predicted"/>
<reference evidence="3" key="1">
    <citation type="journal article" date="2014" name="Int. J. Syst. Evol. Microbiol.">
        <title>Complete genome sequence of Corynebacterium casei LMG S-19264T (=DSM 44701T), isolated from a smear-ripened cheese.</title>
        <authorList>
            <consortium name="US DOE Joint Genome Institute (JGI-PGF)"/>
            <person name="Walter F."/>
            <person name="Albersmeier A."/>
            <person name="Kalinowski J."/>
            <person name="Ruckert C."/>
        </authorList>
    </citation>
    <scope>NUCLEOTIDE SEQUENCE</scope>
    <source>
        <strain evidence="3">JCM 16108</strain>
    </source>
</reference>
<keyword evidence="1" id="KW-0472">Membrane</keyword>
<dbReference type="EMBL" id="JAGGKO010000003">
    <property type="protein sequence ID" value="MBP1955056.1"/>
    <property type="molecule type" value="Genomic_DNA"/>
</dbReference>
<dbReference type="RefSeq" id="WP_188872366.1">
    <property type="nucleotide sequence ID" value="NZ_BMOO01000004.1"/>
</dbReference>
<dbReference type="Pfam" id="PF26255">
    <property type="entry name" value="Viral_env_HRPV"/>
    <property type="match status" value="1"/>
</dbReference>
<evidence type="ECO:0000256" key="1">
    <source>
        <dbReference type="SAM" id="Phobius"/>
    </source>
</evidence>
<dbReference type="InterPro" id="IPR058677">
    <property type="entry name" value="ORF4_N"/>
</dbReference>
<dbReference type="EMBL" id="BMOO01000004">
    <property type="protein sequence ID" value="GGM69283.1"/>
    <property type="molecule type" value="Genomic_DNA"/>
</dbReference>
<dbReference type="Proteomes" id="UP000614609">
    <property type="component" value="Unassembled WGS sequence"/>
</dbReference>
<organism evidence="3 5">
    <name type="scientific">Halarchaeum rubridurum</name>
    <dbReference type="NCBI Taxonomy" id="489911"/>
    <lineage>
        <taxon>Archaea</taxon>
        <taxon>Methanobacteriati</taxon>
        <taxon>Methanobacteriota</taxon>
        <taxon>Stenosarchaea group</taxon>
        <taxon>Halobacteria</taxon>
        <taxon>Halobacteriales</taxon>
        <taxon>Halobacteriaceae</taxon>
    </lineage>
</organism>
<gene>
    <name evidence="3" type="ORF">GCM10009017_19370</name>
    <name evidence="4" type="ORF">J2752_001968</name>
</gene>
<keyword evidence="1" id="KW-1133">Transmembrane helix</keyword>
<name>A0A830G0L9_9EURY</name>
<evidence type="ECO:0000313" key="3">
    <source>
        <dbReference type="EMBL" id="GGM69283.1"/>
    </source>
</evidence>
<keyword evidence="1" id="KW-0812">Transmembrane</keyword>
<evidence type="ECO:0000259" key="2">
    <source>
        <dbReference type="Pfam" id="PF26255"/>
    </source>
</evidence>
<keyword evidence="5" id="KW-1185">Reference proteome</keyword>
<dbReference type="Proteomes" id="UP000765891">
    <property type="component" value="Unassembled WGS sequence"/>
</dbReference>
<feature type="domain" description="Envelope protein N-terminal" evidence="2">
    <location>
        <begin position="74"/>
        <end position="353"/>
    </location>
</feature>
<evidence type="ECO:0000313" key="5">
    <source>
        <dbReference type="Proteomes" id="UP000614609"/>
    </source>
</evidence>
<dbReference type="AlphaFoldDB" id="A0A830G0L9"/>
<reference evidence="4" key="3">
    <citation type="submission" date="2021-03" db="EMBL/GenBank/DDBJ databases">
        <title>Genomic Encyclopedia of Type Strains, Phase IV (KMG-IV): sequencing the most valuable type-strain genomes for metagenomic binning, comparative biology and taxonomic classification.</title>
        <authorList>
            <person name="Goeker M."/>
        </authorList>
    </citation>
    <scope>NUCLEOTIDE SEQUENCE</scope>
    <source>
        <strain evidence="4">DSM 22443</strain>
    </source>
</reference>
<feature type="transmembrane region" description="Helical" evidence="1">
    <location>
        <begin position="484"/>
        <end position="502"/>
    </location>
</feature>